<feature type="signal peptide" evidence="1">
    <location>
        <begin position="1"/>
        <end position="16"/>
    </location>
</feature>
<organism evidence="2 3">
    <name type="scientific">Cutaneotrichosporon oleaginosum</name>
    <dbReference type="NCBI Taxonomy" id="879819"/>
    <lineage>
        <taxon>Eukaryota</taxon>
        <taxon>Fungi</taxon>
        <taxon>Dikarya</taxon>
        <taxon>Basidiomycota</taxon>
        <taxon>Agaricomycotina</taxon>
        <taxon>Tremellomycetes</taxon>
        <taxon>Trichosporonales</taxon>
        <taxon>Trichosporonaceae</taxon>
        <taxon>Cutaneotrichosporon</taxon>
    </lineage>
</organism>
<evidence type="ECO:0000313" key="3">
    <source>
        <dbReference type="Proteomes" id="UP000053611"/>
    </source>
</evidence>
<dbReference type="AlphaFoldDB" id="A0A0J0XQE6"/>
<keyword evidence="3" id="KW-1185">Reference proteome</keyword>
<dbReference type="GeneID" id="28986584"/>
<dbReference type="Proteomes" id="UP000053611">
    <property type="component" value="Unassembled WGS sequence"/>
</dbReference>
<accession>A0A0J0XQE6</accession>
<reference evidence="2 3" key="1">
    <citation type="submission" date="2015-03" db="EMBL/GenBank/DDBJ databases">
        <title>Genomics and transcriptomics of the oil-accumulating basidiomycete yeast T. oleaginosus allow insights into substrate utilization and the diverse evolutionary trajectories of mating systems in fungi.</title>
        <authorList>
            <consortium name="DOE Joint Genome Institute"/>
            <person name="Kourist R."/>
            <person name="Kracht O."/>
            <person name="Bracharz F."/>
            <person name="Lipzen A."/>
            <person name="Nolan M."/>
            <person name="Ohm R."/>
            <person name="Grigoriev I."/>
            <person name="Sun S."/>
            <person name="Heitman J."/>
            <person name="Bruck T."/>
            <person name="Nowrousian M."/>
        </authorList>
    </citation>
    <scope>NUCLEOTIDE SEQUENCE [LARGE SCALE GENOMIC DNA]</scope>
    <source>
        <strain evidence="2 3">IBC0246</strain>
    </source>
</reference>
<evidence type="ECO:0000313" key="2">
    <source>
        <dbReference type="EMBL" id="KLT43323.1"/>
    </source>
</evidence>
<feature type="chain" id="PRO_5005246215" evidence="1">
    <location>
        <begin position="17"/>
        <end position="105"/>
    </location>
</feature>
<gene>
    <name evidence="2" type="ORF">CC85DRAFT_311790</name>
</gene>
<evidence type="ECO:0000256" key="1">
    <source>
        <dbReference type="SAM" id="SignalP"/>
    </source>
</evidence>
<protein>
    <submittedName>
        <fullName evidence="2">Uncharacterized protein</fullName>
    </submittedName>
</protein>
<name>A0A0J0XQE6_9TREE</name>
<dbReference type="EMBL" id="KQ087196">
    <property type="protein sequence ID" value="KLT43323.1"/>
    <property type="molecule type" value="Genomic_DNA"/>
</dbReference>
<proteinExistence type="predicted"/>
<dbReference type="RefSeq" id="XP_018279814.1">
    <property type="nucleotide sequence ID" value="XM_018425981.1"/>
</dbReference>
<keyword evidence="1" id="KW-0732">Signal</keyword>
<sequence length="105" mass="11683">MKIALPLIATLALVAANPVRLNERDDNDTLSVAVAVDGKCPDGGSVFQANGKDLCCPAGNVCDQDVIRPEANNDVDVAQNGYVCIRYLLYCTRYWCYYRRICWYT</sequence>